<proteinExistence type="predicted"/>
<gene>
    <name evidence="1" type="ORF">CCMP2556_LOCUS50671</name>
</gene>
<sequence>MTLPRSLVLQGVQFDGAYALSLHEGLDCLREITTPRGPVNQSLNAIADFYEQFYAFRYICIDPPASSQSQAVDHLLRLDPAGPGPFQKASLPENPGIDQWFLRSNSLFTRLRDAHVDWRNGGTKADTVLNQFIFILQNDATTSPVRMEVSARSAAAVDGFADPRCKKYDVNCVLDLLKVHSDRAPALDEASFPRRWLLDPALSPLGATYGYYQLQRDESGELFAVVKLTRFYLTEDESAGFQVQSQFTAFWRELVQTSKDHSVSRLLVDLSGNPGGFVDFAYLFVRALHPLLQFAEVCNEYDRPVGSLFHAWKHVNVTPLVNFLKTVAPAEKRVEELSEEKKEHLTQILHAVTKACIAMDVLSYDDYMMIQSAIDTLDMGEMDAYTLQETVQVLSDSAASFGNPFTLFLMHN</sequence>
<protein>
    <recommendedName>
        <fullName evidence="3">Tail specific protease domain-containing protein</fullName>
    </recommendedName>
</protein>
<name>A0ABP0S8U3_9DINO</name>
<organism evidence="1 2">
    <name type="scientific">Durusdinium trenchii</name>
    <dbReference type="NCBI Taxonomy" id="1381693"/>
    <lineage>
        <taxon>Eukaryota</taxon>
        <taxon>Sar</taxon>
        <taxon>Alveolata</taxon>
        <taxon>Dinophyceae</taxon>
        <taxon>Suessiales</taxon>
        <taxon>Symbiodiniaceae</taxon>
        <taxon>Durusdinium</taxon>
    </lineage>
</organism>
<reference evidence="1 2" key="1">
    <citation type="submission" date="2024-02" db="EMBL/GenBank/DDBJ databases">
        <authorList>
            <person name="Chen Y."/>
            <person name="Shah S."/>
            <person name="Dougan E. K."/>
            <person name="Thang M."/>
            <person name="Chan C."/>
        </authorList>
    </citation>
    <scope>NUCLEOTIDE SEQUENCE [LARGE SCALE GENOMIC DNA]</scope>
</reference>
<evidence type="ECO:0000313" key="1">
    <source>
        <dbReference type="EMBL" id="CAK9108792.1"/>
    </source>
</evidence>
<comment type="caution">
    <text evidence="1">The sequence shown here is derived from an EMBL/GenBank/DDBJ whole genome shotgun (WGS) entry which is preliminary data.</text>
</comment>
<keyword evidence="2" id="KW-1185">Reference proteome</keyword>
<accession>A0ABP0S8U3</accession>
<evidence type="ECO:0000313" key="2">
    <source>
        <dbReference type="Proteomes" id="UP001642484"/>
    </source>
</evidence>
<dbReference type="Proteomes" id="UP001642484">
    <property type="component" value="Unassembled WGS sequence"/>
</dbReference>
<evidence type="ECO:0008006" key="3">
    <source>
        <dbReference type="Google" id="ProtNLM"/>
    </source>
</evidence>
<dbReference type="EMBL" id="CAXAMN010027139">
    <property type="protein sequence ID" value="CAK9108792.1"/>
    <property type="molecule type" value="Genomic_DNA"/>
</dbReference>